<dbReference type="EMBL" id="JACCCO010000001">
    <property type="protein sequence ID" value="NYF40546.1"/>
    <property type="molecule type" value="Genomic_DNA"/>
</dbReference>
<sequence>MNYSPDLLRMLEEDEAVRDRARDVVGMTSQFAFLALADPRAETLKRSHYTEELHRWMVELADMVRERTDDEELRGAVDRLVRAFEQRVGEPIGALIERMHGGGSSATS</sequence>
<dbReference type="AlphaFoldDB" id="A0A852UY19"/>
<accession>A0A852UY19</accession>
<comment type="caution">
    <text evidence="1">The sequence shown here is derived from an EMBL/GenBank/DDBJ whole genome shotgun (WGS) entry which is preliminary data.</text>
</comment>
<name>A0A852UY19_9ACTN</name>
<proteinExistence type="predicted"/>
<gene>
    <name evidence="1" type="ORF">HDA43_002705</name>
</gene>
<organism evidence="1 2">
    <name type="scientific">Streptosporangium sandarakinum</name>
    <dbReference type="NCBI Taxonomy" id="1260955"/>
    <lineage>
        <taxon>Bacteria</taxon>
        <taxon>Bacillati</taxon>
        <taxon>Actinomycetota</taxon>
        <taxon>Actinomycetes</taxon>
        <taxon>Streptosporangiales</taxon>
        <taxon>Streptosporangiaceae</taxon>
        <taxon>Streptosporangium</taxon>
    </lineage>
</organism>
<dbReference type="Proteomes" id="UP000576393">
    <property type="component" value="Unassembled WGS sequence"/>
</dbReference>
<evidence type="ECO:0000313" key="2">
    <source>
        <dbReference type="Proteomes" id="UP000576393"/>
    </source>
</evidence>
<keyword evidence="2" id="KW-1185">Reference proteome</keyword>
<evidence type="ECO:0000313" key="1">
    <source>
        <dbReference type="EMBL" id="NYF40546.1"/>
    </source>
</evidence>
<reference evidence="1 2" key="1">
    <citation type="submission" date="2020-07" db="EMBL/GenBank/DDBJ databases">
        <title>Sequencing the genomes of 1000 actinobacteria strains.</title>
        <authorList>
            <person name="Klenk H.-P."/>
        </authorList>
    </citation>
    <scope>NUCLEOTIDE SEQUENCE [LARGE SCALE GENOMIC DNA]</scope>
    <source>
        <strain evidence="1 2">DSM 45763</strain>
    </source>
</reference>
<dbReference type="RefSeq" id="WP_246423976.1">
    <property type="nucleotide sequence ID" value="NZ_JACCCO010000001.1"/>
</dbReference>
<protein>
    <submittedName>
        <fullName evidence="1">Uncharacterized protein</fullName>
    </submittedName>
</protein>